<dbReference type="SUPFAM" id="SSF56935">
    <property type="entry name" value="Porins"/>
    <property type="match status" value="1"/>
</dbReference>
<evidence type="ECO:0000313" key="17">
    <source>
        <dbReference type="EMBL" id="GGB54946.1"/>
    </source>
</evidence>
<gene>
    <name evidence="17" type="ORF">GCM10011505_39930</name>
</gene>
<keyword evidence="4" id="KW-0410">Iron transport</keyword>
<feature type="short sequence motif" description="TonB C-terminal box" evidence="13">
    <location>
        <begin position="704"/>
        <end position="721"/>
    </location>
</feature>
<evidence type="ECO:0000256" key="10">
    <source>
        <dbReference type="ARBA" id="ARBA00023136"/>
    </source>
</evidence>
<dbReference type="InterPro" id="IPR012910">
    <property type="entry name" value="Plug_dom"/>
</dbReference>
<evidence type="ECO:0000256" key="4">
    <source>
        <dbReference type="ARBA" id="ARBA00022496"/>
    </source>
</evidence>
<dbReference type="Pfam" id="PF07715">
    <property type="entry name" value="Plug"/>
    <property type="match status" value="1"/>
</dbReference>
<evidence type="ECO:0000256" key="7">
    <source>
        <dbReference type="ARBA" id="ARBA00023004"/>
    </source>
</evidence>
<comment type="subcellular location">
    <subcellularLocation>
        <location evidence="1 12">Cell outer membrane</location>
        <topology evidence="1 12">Multi-pass membrane protein</topology>
    </subcellularLocation>
</comment>
<evidence type="ECO:0000256" key="3">
    <source>
        <dbReference type="ARBA" id="ARBA00022452"/>
    </source>
</evidence>
<keyword evidence="10 12" id="KW-0472">Membrane</keyword>
<keyword evidence="18" id="KW-1185">Reference proteome</keyword>
<dbReference type="PANTHER" id="PTHR32552">
    <property type="entry name" value="FERRICHROME IRON RECEPTOR-RELATED"/>
    <property type="match status" value="1"/>
</dbReference>
<dbReference type="EMBL" id="BMDZ01000060">
    <property type="protein sequence ID" value="GGB54946.1"/>
    <property type="molecule type" value="Genomic_DNA"/>
</dbReference>
<evidence type="ECO:0000256" key="8">
    <source>
        <dbReference type="ARBA" id="ARBA00023065"/>
    </source>
</evidence>
<evidence type="ECO:0000256" key="5">
    <source>
        <dbReference type="ARBA" id="ARBA00022692"/>
    </source>
</evidence>
<comment type="similarity">
    <text evidence="12 14">Belongs to the TonB-dependent receptor family.</text>
</comment>
<evidence type="ECO:0000256" key="14">
    <source>
        <dbReference type="RuleBase" id="RU003357"/>
    </source>
</evidence>
<evidence type="ECO:0000256" key="2">
    <source>
        <dbReference type="ARBA" id="ARBA00022448"/>
    </source>
</evidence>
<keyword evidence="17" id="KW-0675">Receptor</keyword>
<dbReference type="InterPro" id="IPR036942">
    <property type="entry name" value="Beta-barrel_TonB_sf"/>
</dbReference>
<dbReference type="InterPro" id="IPR000531">
    <property type="entry name" value="Beta-barrel_TonB"/>
</dbReference>
<evidence type="ECO:0000256" key="6">
    <source>
        <dbReference type="ARBA" id="ARBA00022729"/>
    </source>
</evidence>
<keyword evidence="5 12" id="KW-0812">Transmembrane</keyword>
<keyword evidence="6" id="KW-0732">Signal</keyword>
<sequence length="721" mass="77372">MMTDLPPRPPRGAGPASTAIPLAVLAALAALAVATVPLAGRADEAAATDAAAATELAPMTVTARRAEEGAKDVPFGLTVVSGDEIEARRLNTIEDVLRATPGVSVNSSGGPNLYNLSIRGVGALYQMSMDDASVVLNIDGTALTPHYSGLGTLDVERVEVLKGPQGTLFGGNGEAGAINITTRRPTRHLEGYLRGEYGQENQRLIEGAVGGALTENLSGRIALRHSGSDLWVDNLRTGDPLSEPTDLAFRGSLLWEDFDGTSVLATAERQQVKALTNLLVLMPYRDPPVNDLTPGLFDDNEKTMERYALEIGHDFQDARLTATTSVARADFTGLVAYDRLIQAATGRGGEYWIVDTSEETVLAQDIRLSSLPDADIFWVAGVNLYHADRSYDTPRNTYGTGSASERDFTTRRYAVYGEATVPVAPRLKLTAGLRQAWEEKTYDATYRGGGTAVTDARDLSDAYTTGRLGLSYAVTPETTIYALASRGYNPGGFSDYSTQPADSVPYKPAVNRSIEAGVKTESADRRFQASAALFFNDVKNNHLLSYDPATYVTNAVNADTRSQGAEIEASWRIGEELTLSGGLTLIDTEIRTNLIGLGAGDVRAGNRVPDVPRWAGRFSVAWIHDLPVRFGNLPQPALNVRADYTHVGARTADPQNSFDLAAYDEIDLHLGVMSGGAEVYLWGDNLLDETRDLYGYFAAPATAYGAPARGRTVGVGMAWQF</sequence>
<dbReference type="PROSITE" id="PS52016">
    <property type="entry name" value="TONB_DEPENDENT_REC_3"/>
    <property type="match status" value="1"/>
</dbReference>
<comment type="caution">
    <text evidence="17">The sequence shown here is derived from an EMBL/GenBank/DDBJ whole genome shotgun (WGS) entry which is preliminary data.</text>
</comment>
<dbReference type="Proteomes" id="UP000603352">
    <property type="component" value="Unassembled WGS sequence"/>
</dbReference>
<evidence type="ECO:0000256" key="9">
    <source>
        <dbReference type="ARBA" id="ARBA00023077"/>
    </source>
</evidence>
<evidence type="ECO:0000256" key="11">
    <source>
        <dbReference type="ARBA" id="ARBA00023237"/>
    </source>
</evidence>
<dbReference type="InterPro" id="IPR010917">
    <property type="entry name" value="TonB_rcpt_CS"/>
</dbReference>
<feature type="domain" description="TonB-dependent receptor-like beta-barrel" evidence="15">
    <location>
        <begin position="298"/>
        <end position="686"/>
    </location>
</feature>
<evidence type="ECO:0000313" key="18">
    <source>
        <dbReference type="Proteomes" id="UP000603352"/>
    </source>
</evidence>
<dbReference type="Pfam" id="PF00593">
    <property type="entry name" value="TonB_dep_Rec_b-barrel"/>
    <property type="match status" value="1"/>
</dbReference>
<evidence type="ECO:0000259" key="15">
    <source>
        <dbReference type="Pfam" id="PF00593"/>
    </source>
</evidence>
<dbReference type="RefSeq" id="WP_188581178.1">
    <property type="nucleotide sequence ID" value="NZ_BMDZ01000060.1"/>
</dbReference>
<feature type="domain" description="TonB-dependent receptor plug" evidence="16">
    <location>
        <begin position="71"/>
        <end position="176"/>
    </location>
</feature>
<protein>
    <submittedName>
        <fullName evidence="17">TonB-dependent receptor</fullName>
    </submittedName>
</protein>
<accession>A0ABQ1IXD5</accession>
<name>A0ABQ1IXD5_9PROT</name>
<organism evidence="17 18">
    <name type="scientific">Tistrella bauzanensis</name>
    <dbReference type="NCBI Taxonomy" id="657419"/>
    <lineage>
        <taxon>Bacteria</taxon>
        <taxon>Pseudomonadati</taxon>
        <taxon>Pseudomonadota</taxon>
        <taxon>Alphaproteobacteria</taxon>
        <taxon>Geminicoccales</taxon>
        <taxon>Geminicoccaceae</taxon>
        <taxon>Tistrella</taxon>
    </lineage>
</organism>
<dbReference type="CDD" id="cd01347">
    <property type="entry name" value="ligand_gated_channel"/>
    <property type="match status" value="1"/>
</dbReference>
<evidence type="ECO:0000256" key="13">
    <source>
        <dbReference type="PROSITE-ProRule" id="PRU10144"/>
    </source>
</evidence>
<keyword evidence="9 14" id="KW-0798">TonB box</keyword>
<keyword evidence="11 12" id="KW-0998">Cell outer membrane</keyword>
<dbReference type="PANTHER" id="PTHR32552:SF81">
    <property type="entry name" value="TONB-DEPENDENT OUTER MEMBRANE RECEPTOR"/>
    <property type="match status" value="1"/>
</dbReference>
<evidence type="ECO:0000256" key="12">
    <source>
        <dbReference type="PROSITE-ProRule" id="PRU01360"/>
    </source>
</evidence>
<evidence type="ECO:0000256" key="1">
    <source>
        <dbReference type="ARBA" id="ARBA00004571"/>
    </source>
</evidence>
<keyword evidence="3 12" id="KW-1134">Transmembrane beta strand</keyword>
<dbReference type="InterPro" id="IPR039426">
    <property type="entry name" value="TonB-dep_rcpt-like"/>
</dbReference>
<evidence type="ECO:0000259" key="16">
    <source>
        <dbReference type="Pfam" id="PF07715"/>
    </source>
</evidence>
<keyword evidence="2 12" id="KW-0813">Transport</keyword>
<keyword evidence="8" id="KW-0406">Ion transport</keyword>
<reference evidence="18" key="1">
    <citation type="journal article" date="2019" name="Int. J. Syst. Evol. Microbiol.">
        <title>The Global Catalogue of Microorganisms (GCM) 10K type strain sequencing project: providing services to taxonomists for standard genome sequencing and annotation.</title>
        <authorList>
            <consortium name="The Broad Institute Genomics Platform"/>
            <consortium name="The Broad Institute Genome Sequencing Center for Infectious Disease"/>
            <person name="Wu L."/>
            <person name="Ma J."/>
        </authorList>
    </citation>
    <scope>NUCLEOTIDE SEQUENCE [LARGE SCALE GENOMIC DNA]</scope>
    <source>
        <strain evidence="18">CGMCC 1.10188</strain>
    </source>
</reference>
<dbReference type="Gene3D" id="2.40.170.20">
    <property type="entry name" value="TonB-dependent receptor, beta-barrel domain"/>
    <property type="match status" value="1"/>
</dbReference>
<proteinExistence type="inferred from homology"/>
<keyword evidence="7" id="KW-0408">Iron</keyword>
<dbReference type="PROSITE" id="PS01156">
    <property type="entry name" value="TONB_DEPENDENT_REC_2"/>
    <property type="match status" value="1"/>
</dbReference>